<dbReference type="EMBL" id="PP895363">
    <property type="protein sequence ID" value="XCI77960.1"/>
    <property type="molecule type" value="Genomic_DNA"/>
</dbReference>
<accession>A0AAU8HZT3</accession>
<proteinExistence type="predicted"/>
<evidence type="ECO:0000313" key="1">
    <source>
        <dbReference type="EMBL" id="XCI77960.1"/>
    </source>
</evidence>
<organism evidence="1">
    <name type="scientific">Klebsiella phage FKP3</name>
    <dbReference type="NCBI Taxonomy" id="3231233"/>
    <lineage>
        <taxon>Viruses</taxon>
        <taxon>Duplodnaviria</taxon>
        <taxon>Heunggongvirae</taxon>
        <taxon>Uroviricota</taxon>
        <taxon>Caudoviricetes</taxon>
        <taxon>Stephanstirmvirinae</taxon>
        <taxon>Justusliebigvirus</taxon>
    </lineage>
</organism>
<protein>
    <submittedName>
        <fullName evidence="1">Uncharacterized protein</fullName>
    </submittedName>
</protein>
<sequence length="42" mass="4824">MDRGTVLARQSPPLRVILQMRMSIISLLIENENDSHLHSHLT</sequence>
<name>A0AAU8HZT3_9CAUD</name>
<reference evidence="1" key="1">
    <citation type="submission" date="2024-06" db="EMBL/GenBank/DDBJ databases">
        <title>High activity and specificity of bacteriophage cocktails against carbapenem-resistant Klebsiella pneumoniae belonging to high-risk clones CG258 and ST307.</title>
        <authorList>
            <person name="Jimenez Quiceno J."/>
            <person name="Salazar Ospina L."/>
            <person name="Tellez Carrasquilla S."/>
        </authorList>
    </citation>
    <scope>NUCLEOTIDE SEQUENCE</scope>
</reference>